<dbReference type="AlphaFoldDB" id="A6I4U2"/>
<evidence type="ECO:0000313" key="2">
    <source>
        <dbReference type="Proteomes" id="UP000234681"/>
    </source>
</evidence>
<dbReference type="EMBL" id="CH473955">
    <property type="protein sequence ID" value="EDM10055.1"/>
    <property type="molecule type" value="Genomic_DNA"/>
</dbReference>
<dbReference type="Proteomes" id="UP000234681">
    <property type="component" value="Chromosome 2"/>
</dbReference>
<gene>
    <name evidence="1" type="ORF">rCG_44405</name>
</gene>
<reference evidence="2" key="1">
    <citation type="submission" date="2005-09" db="EMBL/GenBank/DDBJ databases">
        <authorList>
            <person name="Mural R.J."/>
            <person name="Li P.W."/>
            <person name="Adams M.D."/>
            <person name="Amanatides P.G."/>
            <person name="Baden-Tillson H."/>
            <person name="Barnstead M."/>
            <person name="Chin S.H."/>
            <person name="Dew I."/>
            <person name="Evans C.A."/>
            <person name="Ferriera S."/>
            <person name="Flanigan M."/>
            <person name="Fosler C."/>
            <person name="Glodek A."/>
            <person name="Gu Z."/>
            <person name="Holt R.A."/>
            <person name="Jennings D."/>
            <person name="Kraft C.L."/>
            <person name="Lu F."/>
            <person name="Nguyen T."/>
            <person name="Nusskern D.R."/>
            <person name="Pfannkoch C.M."/>
            <person name="Sitter C."/>
            <person name="Sutton G.G."/>
            <person name="Venter J.C."/>
            <person name="Wang Z."/>
            <person name="Woodage T."/>
            <person name="Zheng X.H."/>
            <person name="Zhong F."/>
        </authorList>
    </citation>
    <scope>NUCLEOTIDE SEQUENCE [LARGE SCALE GENOMIC DNA]</scope>
    <source>
        <strain>BN</strain>
        <strain evidence="2">Sprague-Dawley</strain>
    </source>
</reference>
<sequence>MNIRTFMWISLYITDGILINIKL</sequence>
<protein>
    <submittedName>
        <fullName evidence="1">RCG44405</fullName>
    </submittedName>
</protein>
<proteinExistence type="predicted"/>
<accession>A6I4U2</accession>
<evidence type="ECO:0000313" key="1">
    <source>
        <dbReference type="EMBL" id="EDM10055.1"/>
    </source>
</evidence>
<name>A6I4U2_RAT</name>
<organism evidence="1 2">
    <name type="scientific">Rattus norvegicus</name>
    <name type="common">Rat</name>
    <dbReference type="NCBI Taxonomy" id="10116"/>
    <lineage>
        <taxon>Eukaryota</taxon>
        <taxon>Metazoa</taxon>
        <taxon>Chordata</taxon>
        <taxon>Craniata</taxon>
        <taxon>Vertebrata</taxon>
        <taxon>Euteleostomi</taxon>
        <taxon>Mammalia</taxon>
        <taxon>Eutheria</taxon>
        <taxon>Euarchontoglires</taxon>
        <taxon>Glires</taxon>
        <taxon>Rodentia</taxon>
        <taxon>Myomorpha</taxon>
        <taxon>Muroidea</taxon>
        <taxon>Muridae</taxon>
        <taxon>Murinae</taxon>
        <taxon>Rattus</taxon>
    </lineage>
</organism>